<dbReference type="Pfam" id="PF01764">
    <property type="entry name" value="Lipase_3"/>
    <property type="match status" value="1"/>
</dbReference>
<dbReference type="PANTHER" id="PTHR45856:SF24">
    <property type="entry name" value="FUNGAL LIPASE-LIKE DOMAIN-CONTAINING PROTEIN"/>
    <property type="match status" value="1"/>
</dbReference>
<keyword evidence="1" id="KW-0732">Signal</keyword>
<dbReference type="AlphaFoldDB" id="W7TGA5"/>
<organism evidence="3 4">
    <name type="scientific">Nannochloropsis gaditana</name>
    <dbReference type="NCBI Taxonomy" id="72520"/>
    <lineage>
        <taxon>Eukaryota</taxon>
        <taxon>Sar</taxon>
        <taxon>Stramenopiles</taxon>
        <taxon>Ochrophyta</taxon>
        <taxon>Eustigmatophyceae</taxon>
        <taxon>Eustigmatales</taxon>
        <taxon>Monodopsidaceae</taxon>
        <taxon>Nannochloropsis</taxon>
    </lineage>
</organism>
<evidence type="ECO:0000256" key="1">
    <source>
        <dbReference type="SAM" id="SignalP"/>
    </source>
</evidence>
<dbReference type="SMR" id="W7TGA5"/>
<dbReference type="OrthoDB" id="426718at2759"/>
<dbReference type="PANTHER" id="PTHR45856">
    <property type="entry name" value="ALPHA/BETA-HYDROLASES SUPERFAMILY PROTEIN"/>
    <property type="match status" value="1"/>
</dbReference>
<proteinExistence type="predicted"/>
<evidence type="ECO:0000259" key="2">
    <source>
        <dbReference type="Pfam" id="PF01764"/>
    </source>
</evidence>
<reference evidence="3 4" key="1">
    <citation type="journal article" date="2014" name="Mol. Plant">
        <title>Chromosome Scale Genome Assembly and Transcriptome Profiling of Nannochloropsis gaditana in Nitrogen Depletion.</title>
        <authorList>
            <person name="Corteggiani Carpinelli E."/>
            <person name="Telatin A."/>
            <person name="Vitulo N."/>
            <person name="Forcato C."/>
            <person name="D'Angelo M."/>
            <person name="Schiavon R."/>
            <person name="Vezzi A."/>
            <person name="Giacometti G.M."/>
            <person name="Morosinotto T."/>
            <person name="Valle G."/>
        </authorList>
    </citation>
    <scope>NUCLEOTIDE SEQUENCE [LARGE SCALE GENOMIC DNA]</scope>
    <source>
        <strain evidence="3 4">B-31</strain>
    </source>
</reference>
<dbReference type="PROSITE" id="PS51257">
    <property type="entry name" value="PROKAR_LIPOPROTEIN"/>
    <property type="match status" value="1"/>
</dbReference>
<accession>W7TGA5</accession>
<feature type="domain" description="Fungal lipase-type" evidence="2">
    <location>
        <begin position="120"/>
        <end position="261"/>
    </location>
</feature>
<dbReference type="InterPro" id="IPR002921">
    <property type="entry name" value="Fungal_lipase-type"/>
</dbReference>
<dbReference type="InterPro" id="IPR029058">
    <property type="entry name" value="AB_hydrolase_fold"/>
</dbReference>
<keyword evidence="4" id="KW-1185">Reference proteome</keyword>
<feature type="signal peptide" evidence="1">
    <location>
        <begin position="1"/>
        <end position="29"/>
    </location>
</feature>
<evidence type="ECO:0000313" key="4">
    <source>
        <dbReference type="Proteomes" id="UP000019335"/>
    </source>
</evidence>
<dbReference type="SUPFAM" id="SSF53474">
    <property type="entry name" value="alpha/beta-Hydrolases"/>
    <property type="match status" value="1"/>
</dbReference>
<dbReference type="InterPro" id="IPR051218">
    <property type="entry name" value="Sec_MonoDiacylglyc_Lipase"/>
</dbReference>
<protein>
    <submittedName>
        <fullName evidence="3">Lipase family protein</fullName>
    </submittedName>
</protein>
<dbReference type="CDD" id="cd00519">
    <property type="entry name" value="Lipase_3"/>
    <property type="match status" value="1"/>
</dbReference>
<sequence length="285" mass="30802">MRRGVLSCIRTHHASFLFLLLSLLAAGCAVEFRQPPPRTATHGDTPSCSIAAYDEVVAKVMAEYCAAAYSCGSLEGCGNWSCNSCQLHSHAEAFRFSGGVNGTGVSGLVVHDSDINKIILVFAGTQAGDLAAWANNLNGELTGYTPCADAGCQVHTGFYADYQALAPAFLEPLSYALARFPRASLWVTGHSLGGALAMLAVADLKGNHAVRIEALYTYGQPRVGNQAFAMNFIGLTRRQDAPTSYYRVVHAQDPIPHVPPILLGFWHAPTEVFYNEEQTKYEVWK</sequence>
<evidence type="ECO:0000313" key="3">
    <source>
        <dbReference type="EMBL" id="EWM25157.1"/>
    </source>
</evidence>
<name>W7TGA5_9STRA</name>
<dbReference type="Proteomes" id="UP000019335">
    <property type="component" value="Chromosome 12"/>
</dbReference>
<dbReference type="EMBL" id="AZIL01001059">
    <property type="protein sequence ID" value="EWM25157.1"/>
    <property type="molecule type" value="Genomic_DNA"/>
</dbReference>
<dbReference type="GO" id="GO:0006629">
    <property type="term" value="P:lipid metabolic process"/>
    <property type="evidence" value="ECO:0007669"/>
    <property type="project" value="InterPro"/>
</dbReference>
<comment type="caution">
    <text evidence="3">The sequence shown here is derived from an EMBL/GenBank/DDBJ whole genome shotgun (WGS) entry which is preliminary data.</text>
</comment>
<feature type="chain" id="PRO_5004900625" evidence="1">
    <location>
        <begin position="30"/>
        <end position="285"/>
    </location>
</feature>
<gene>
    <name evidence="3" type="ORF">Naga_100016g73</name>
</gene>
<dbReference type="Gene3D" id="3.40.50.1820">
    <property type="entry name" value="alpha/beta hydrolase"/>
    <property type="match status" value="1"/>
</dbReference>